<dbReference type="InterPro" id="IPR052894">
    <property type="entry name" value="AsmA-related"/>
</dbReference>
<keyword evidence="3" id="KW-1185">Reference proteome</keyword>
<dbReference type="Proteomes" id="UP000708576">
    <property type="component" value="Unassembled WGS sequence"/>
</dbReference>
<evidence type="ECO:0000313" key="2">
    <source>
        <dbReference type="EMBL" id="MBS2096698.1"/>
    </source>
</evidence>
<organism evidence="2 3">
    <name type="scientific">Carboxylicivirga linearis</name>
    <dbReference type="NCBI Taxonomy" id="1628157"/>
    <lineage>
        <taxon>Bacteria</taxon>
        <taxon>Pseudomonadati</taxon>
        <taxon>Bacteroidota</taxon>
        <taxon>Bacteroidia</taxon>
        <taxon>Marinilabiliales</taxon>
        <taxon>Marinilabiliaceae</taxon>
        <taxon>Carboxylicivirga</taxon>
    </lineage>
</organism>
<dbReference type="InterPro" id="IPR008023">
    <property type="entry name" value="DUF748"/>
</dbReference>
<keyword evidence="1" id="KW-0812">Transmembrane</keyword>
<dbReference type="PANTHER" id="PTHR30441:SF8">
    <property type="entry name" value="DUF748 DOMAIN-CONTAINING PROTEIN"/>
    <property type="match status" value="1"/>
</dbReference>
<dbReference type="EMBL" id="JAGUCO010000001">
    <property type="protein sequence ID" value="MBS2096698.1"/>
    <property type="molecule type" value="Genomic_DNA"/>
</dbReference>
<gene>
    <name evidence="2" type="ORF">KEM10_00325</name>
</gene>
<keyword evidence="1" id="KW-0472">Membrane</keyword>
<comment type="caution">
    <text evidence="2">The sequence shown here is derived from an EMBL/GenBank/DDBJ whole genome shotgun (WGS) entry which is preliminary data.</text>
</comment>
<dbReference type="RefSeq" id="WP_212212014.1">
    <property type="nucleotide sequence ID" value="NZ_JAGUCO010000001.1"/>
</dbReference>
<evidence type="ECO:0000313" key="3">
    <source>
        <dbReference type="Proteomes" id="UP000708576"/>
    </source>
</evidence>
<feature type="transmembrane region" description="Helical" evidence="1">
    <location>
        <begin position="7"/>
        <end position="28"/>
    </location>
</feature>
<reference evidence="2 3" key="1">
    <citation type="journal article" date="2015" name="Int. J. Syst. Evol. Microbiol.">
        <title>Carboxylicivirga linearis sp. nov., isolated from a sea cucumber culture pond.</title>
        <authorList>
            <person name="Wang F.Q."/>
            <person name="Zhou Y.X."/>
            <person name="Lin X.Z."/>
            <person name="Chen G.J."/>
            <person name="Du Z.J."/>
        </authorList>
    </citation>
    <scope>NUCLEOTIDE SEQUENCE [LARGE SCALE GENOMIC DNA]</scope>
    <source>
        <strain evidence="2 3">FB218</strain>
    </source>
</reference>
<sequence>MKIKKRTLIIGGILLLVFIFLFFLSRLVNNYINKNGQELTGRKIELGKLNFNYFKVAVRAQDLVVYEENQKDTFAGFKELYINFDPWKLVRNEYSFSSITLDSLYAYIVQGKDDFNFSDLIPPEDSLATEDLDTVPSQPLRFSVYNIKITRSKVDYYDKQIDNRLLFDDLSLNLPKIAWNDQESEMGVEFEFGEKGLVSIGADINNQINRYHLVIGMKDLSLEPISNYVEQYVNIDGISGNLNADVIINGNTNKTTDLVVSGSASVDTFKMWEPGNKDFLNLQRFFVKFDSLDLGRSNYYFSDIEIEQPVLTADLNKDQSNFERIFQAYLETDSIETDVESATETDVDSSLLSYRIDTIKLINAKILFSDNTLNRPFQYDFKDINVSLGKITESTAKIPVDFSINLNDQGNLNGNTTFSIIDPYDLNVKAKLKKLRLMSFSPYTEYYITCPITKGDFNYDLSIEMSKTEMVNENQITINELEFGHKTKDTTGINAPIKLGLYLMKDPKDVIDINLPVKGNPSDPEFSVSKLVWKAFLNLLVKTAASPFNTLGKLVSTRPEELETLPFEYAQDSLTVDQKETLNKIATILHKKPELFFTFSQQTFVEIEKDSLAVAIAKKQMLIDKIKPDTEADYQKYHKQLAELTSDNDAFKRFVNKSVEGADTLALPLACRKLIGENELDEAFKKLLNDRSILLQHYLINEQQVDSSSVEIILSDLRNIPEQLKSPKFDIEVSIK</sequence>
<dbReference type="Pfam" id="PF05359">
    <property type="entry name" value="DUF748"/>
    <property type="match status" value="2"/>
</dbReference>
<protein>
    <submittedName>
        <fullName evidence="2">DUF748 domain-containing protein</fullName>
    </submittedName>
</protein>
<proteinExistence type="predicted"/>
<keyword evidence="1" id="KW-1133">Transmembrane helix</keyword>
<dbReference type="PANTHER" id="PTHR30441">
    <property type="entry name" value="DUF748 DOMAIN-CONTAINING PROTEIN"/>
    <property type="match status" value="1"/>
</dbReference>
<evidence type="ECO:0000256" key="1">
    <source>
        <dbReference type="SAM" id="Phobius"/>
    </source>
</evidence>
<accession>A0ABS5JPB9</accession>
<name>A0ABS5JPB9_9BACT</name>